<proteinExistence type="predicted"/>
<sequence>SVCANVSYSEEDLNVRLTLSIDGNVFIDEELSARNPPPICAGIPGLEKYGSVCIDLYNMDYTKSSLSGCIKLEISVLTIKALDVKFGCFKIPLQEPKDPPPICEGIPDLLKYGSVCIDFYNMEYSKSSLSGCMKLLVRVLKIKALDLKLGCFKIPLMGHNIKGIGQETALLYRSEVAVSNAPQRRQNYSEMTTEEKIEFIRRLGLLSKADTNNGL</sequence>
<accession>A0AA88XTY3</accession>
<keyword evidence="3" id="KW-1185">Reference proteome</keyword>
<dbReference type="EMBL" id="VSWD01000011">
    <property type="protein sequence ID" value="KAK3087456.1"/>
    <property type="molecule type" value="Genomic_DNA"/>
</dbReference>
<evidence type="ECO:0000313" key="3">
    <source>
        <dbReference type="Proteomes" id="UP001186944"/>
    </source>
</evidence>
<reference evidence="2" key="1">
    <citation type="submission" date="2019-08" db="EMBL/GenBank/DDBJ databases">
        <title>The improved chromosome-level genome for the pearl oyster Pinctada fucata martensii using PacBio sequencing and Hi-C.</title>
        <authorList>
            <person name="Zheng Z."/>
        </authorList>
    </citation>
    <scope>NUCLEOTIDE SEQUENCE</scope>
    <source>
        <strain evidence="2">ZZ-2019</strain>
        <tissue evidence="2">Adductor muscle</tissue>
    </source>
</reference>
<dbReference type="AlphaFoldDB" id="A0AA88XTY3"/>
<dbReference type="PANTHER" id="PTHR36299:SF2">
    <property type="entry name" value="DUF4773 DOMAIN-CONTAINING PROTEIN"/>
    <property type="match status" value="1"/>
</dbReference>
<evidence type="ECO:0000259" key="1">
    <source>
        <dbReference type="Pfam" id="PF15998"/>
    </source>
</evidence>
<evidence type="ECO:0000313" key="2">
    <source>
        <dbReference type="EMBL" id="KAK3087456.1"/>
    </source>
</evidence>
<feature type="domain" description="DUF4773" evidence="1">
    <location>
        <begin position="2"/>
        <end position="91"/>
    </location>
</feature>
<name>A0AA88XTY3_PINIB</name>
<dbReference type="InterPro" id="IPR031941">
    <property type="entry name" value="DUF4773"/>
</dbReference>
<gene>
    <name evidence="2" type="ORF">FSP39_006137</name>
</gene>
<protein>
    <recommendedName>
        <fullName evidence="1">DUF4773 domain-containing protein</fullName>
    </recommendedName>
</protein>
<dbReference type="Proteomes" id="UP001186944">
    <property type="component" value="Unassembled WGS sequence"/>
</dbReference>
<comment type="caution">
    <text evidence="2">The sequence shown here is derived from an EMBL/GenBank/DDBJ whole genome shotgun (WGS) entry which is preliminary data.</text>
</comment>
<feature type="domain" description="DUF4773" evidence="1">
    <location>
        <begin position="96"/>
        <end position="156"/>
    </location>
</feature>
<feature type="non-terminal residue" evidence="2">
    <location>
        <position position="1"/>
    </location>
</feature>
<organism evidence="2 3">
    <name type="scientific">Pinctada imbricata</name>
    <name type="common">Atlantic pearl-oyster</name>
    <name type="synonym">Pinctada martensii</name>
    <dbReference type="NCBI Taxonomy" id="66713"/>
    <lineage>
        <taxon>Eukaryota</taxon>
        <taxon>Metazoa</taxon>
        <taxon>Spiralia</taxon>
        <taxon>Lophotrochozoa</taxon>
        <taxon>Mollusca</taxon>
        <taxon>Bivalvia</taxon>
        <taxon>Autobranchia</taxon>
        <taxon>Pteriomorphia</taxon>
        <taxon>Pterioida</taxon>
        <taxon>Pterioidea</taxon>
        <taxon>Pteriidae</taxon>
        <taxon>Pinctada</taxon>
    </lineage>
</organism>
<dbReference type="Pfam" id="PF15998">
    <property type="entry name" value="DUF4773"/>
    <property type="match status" value="2"/>
</dbReference>
<dbReference type="PANTHER" id="PTHR36299">
    <property type="entry name" value="AGAP008005-PA"/>
    <property type="match status" value="1"/>
</dbReference>